<proteinExistence type="predicted"/>
<protein>
    <submittedName>
        <fullName evidence="1">Uncharacterized protein</fullName>
    </submittedName>
</protein>
<dbReference type="Proteomes" id="UP000239480">
    <property type="component" value="Unassembled WGS sequence"/>
</dbReference>
<name>A0A2T0RTI8_9RHOB</name>
<dbReference type="AlphaFoldDB" id="A0A2T0RTI8"/>
<dbReference type="RefSeq" id="WP_106204839.1">
    <property type="nucleotide sequence ID" value="NZ_PVTD01000003.1"/>
</dbReference>
<sequence length="65" mass="7631">MSKHVLDHPTRRDSSRVVPFVTVRRRLEPTMTSPRARVMLRRTKAPVNASLRTRAFLRIERGYEA</sequence>
<reference evidence="1 2" key="1">
    <citation type="submission" date="2018-03" db="EMBL/GenBank/DDBJ databases">
        <title>Genomic Encyclopedia of Archaeal and Bacterial Type Strains, Phase II (KMG-II): from individual species to whole genera.</title>
        <authorList>
            <person name="Goeker M."/>
        </authorList>
    </citation>
    <scope>NUCLEOTIDE SEQUENCE [LARGE SCALE GENOMIC DNA]</scope>
    <source>
        <strain evidence="1 2">DSM 29328</strain>
    </source>
</reference>
<evidence type="ECO:0000313" key="1">
    <source>
        <dbReference type="EMBL" id="PRY24478.1"/>
    </source>
</evidence>
<dbReference type="OrthoDB" id="7644839at2"/>
<keyword evidence="2" id="KW-1185">Reference proteome</keyword>
<dbReference type="EMBL" id="PVTD01000003">
    <property type="protein sequence ID" value="PRY24478.1"/>
    <property type="molecule type" value="Genomic_DNA"/>
</dbReference>
<gene>
    <name evidence="1" type="ORF">CLV78_103344</name>
</gene>
<organism evidence="1 2">
    <name type="scientific">Aliiruegeria haliotis</name>
    <dbReference type="NCBI Taxonomy" id="1280846"/>
    <lineage>
        <taxon>Bacteria</taxon>
        <taxon>Pseudomonadati</taxon>
        <taxon>Pseudomonadota</taxon>
        <taxon>Alphaproteobacteria</taxon>
        <taxon>Rhodobacterales</taxon>
        <taxon>Roseobacteraceae</taxon>
        <taxon>Aliiruegeria</taxon>
    </lineage>
</organism>
<accession>A0A2T0RTI8</accession>
<evidence type="ECO:0000313" key="2">
    <source>
        <dbReference type="Proteomes" id="UP000239480"/>
    </source>
</evidence>
<comment type="caution">
    <text evidence="1">The sequence shown here is derived from an EMBL/GenBank/DDBJ whole genome shotgun (WGS) entry which is preliminary data.</text>
</comment>